<dbReference type="PANTHER" id="PTHR30086:SF20">
    <property type="entry name" value="ARGININE EXPORTER PROTEIN ARGO-RELATED"/>
    <property type="match status" value="1"/>
</dbReference>
<evidence type="ECO:0000256" key="5">
    <source>
        <dbReference type="ARBA" id="ARBA00023136"/>
    </source>
</evidence>
<dbReference type="EMBL" id="QQAV01000011">
    <property type="protein sequence ID" value="RDI20097.1"/>
    <property type="molecule type" value="Genomic_DNA"/>
</dbReference>
<dbReference type="Proteomes" id="UP000255265">
    <property type="component" value="Unassembled WGS sequence"/>
</dbReference>
<keyword evidence="4 6" id="KW-1133">Transmembrane helix</keyword>
<organism evidence="7 8">
    <name type="scientific">Pseudacidovorax intermedius</name>
    <dbReference type="NCBI Taxonomy" id="433924"/>
    <lineage>
        <taxon>Bacteria</taxon>
        <taxon>Pseudomonadati</taxon>
        <taxon>Pseudomonadota</taxon>
        <taxon>Betaproteobacteria</taxon>
        <taxon>Burkholderiales</taxon>
        <taxon>Comamonadaceae</taxon>
        <taxon>Pseudacidovorax</taxon>
    </lineage>
</organism>
<keyword evidence="5 6" id="KW-0472">Membrane</keyword>
<evidence type="ECO:0000256" key="6">
    <source>
        <dbReference type="SAM" id="Phobius"/>
    </source>
</evidence>
<evidence type="ECO:0000313" key="8">
    <source>
        <dbReference type="Proteomes" id="UP000255265"/>
    </source>
</evidence>
<dbReference type="RefSeq" id="WP_114804327.1">
    <property type="nucleotide sequence ID" value="NZ_QQAV01000011.1"/>
</dbReference>
<dbReference type="GO" id="GO:0005886">
    <property type="term" value="C:plasma membrane"/>
    <property type="evidence" value="ECO:0007669"/>
    <property type="project" value="UniProtKB-SubCell"/>
</dbReference>
<evidence type="ECO:0000256" key="3">
    <source>
        <dbReference type="ARBA" id="ARBA00022692"/>
    </source>
</evidence>
<comment type="caution">
    <text evidence="7">The sequence shown here is derived from an EMBL/GenBank/DDBJ whole genome shotgun (WGS) entry which is preliminary data.</text>
</comment>
<evidence type="ECO:0000256" key="1">
    <source>
        <dbReference type="ARBA" id="ARBA00004651"/>
    </source>
</evidence>
<proteinExistence type="predicted"/>
<feature type="transmembrane region" description="Helical" evidence="6">
    <location>
        <begin position="40"/>
        <end position="61"/>
    </location>
</feature>
<keyword evidence="3 6" id="KW-0812">Transmembrane</keyword>
<keyword evidence="8" id="KW-1185">Reference proteome</keyword>
<accession>A0A370F789</accession>
<dbReference type="OrthoDB" id="9804822at2"/>
<keyword evidence="2" id="KW-1003">Cell membrane</keyword>
<dbReference type="PIRSF" id="PIRSF006324">
    <property type="entry name" value="LeuE"/>
    <property type="match status" value="1"/>
</dbReference>
<protein>
    <submittedName>
        <fullName evidence="7">Threonine/homoserine/homoserine lactone efflux protein</fullName>
    </submittedName>
</protein>
<dbReference type="InterPro" id="IPR001123">
    <property type="entry name" value="LeuE-type"/>
</dbReference>
<comment type="subcellular location">
    <subcellularLocation>
        <location evidence="1">Cell membrane</location>
        <topology evidence="1">Multi-pass membrane protein</topology>
    </subcellularLocation>
</comment>
<feature type="transmembrane region" description="Helical" evidence="6">
    <location>
        <begin position="6"/>
        <end position="28"/>
    </location>
</feature>
<name>A0A370F789_9BURK</name>
<dbReference type="Pfam" id="PF01810">
    <property type="entry name" value="LysE"/>
    <property type="match status" value="1"/>
</dbReference>
<gene>
    <name evidence="7" type="ORF">DFR41_11172</name>
</gene>
<evidence type="ECO:0000256" key="2">
    <source>
        <dbReference type="ARBA" id="ARBA00022475"/>
    </source>
</evidence>
<reference evidence="7 8" key="1">
    <citation type="submission" date="2018-07" db="EMBL/GenBank/DDBJ databases">
        <title>Genomic Encyclopedia of Type Strains, Phase IV (KMG-IV): sequencing the most valuable type-strain genomes for metagenomic binning, comparative biology and taxonomic classification.</title>
        <authorList>
            <person name="Goeker M."/>
        </authorList>
    </citation>
    <scope>NUCLEOTIDE SEQUENCE [LARGE SCALE GENOMIC DNA]</scope>
    <source>
        <strain evidence="7 8">DSM 21352</strain>
    </source>
</reference>
<feature type="transmembrane region" description="Helical" evidence="6">
    <location>
        <begin position="153"/>
        <end position="175"/>
    </location>
</feature>
<dbReference type="GO" id="GO:0015171">
    <property type="term" value="F:amino acid transmembrane transporter activity"/>
    <property type="evidence" value="ECO:0007669"/>
    <property type="project" value="TreeGrafter"/>
</dbReference>
<feature type="transmembrane region" description="Helical" evidence="6">
    <location>
        <begin position="67"/>
        <end position="88"/>
    </location>
</feature>
<evidence type="ECO:0000256" key="4">
    <source>
        <dbReference type="ARBA" id="ARBA00022989"/>
    </source>
</evidence>
<dbReference type="AlphaFoldDB" id="A0A370F789"/>
<evidence type="ECO:0000313" key="7">
    <source>
        <dbReference type="EMBL" id="RDI20097.1"/>
    </source>
</evidence>
<sequence>MTAETLLLYVLACVAIAVIPGPTMLLALSNGMAGGMRRAAWGIAGACFGSAAVIAVVALGLGSLLAASHWLFDALRAAGVLYLAWLGLKIWRAPTTDPRAALAQAPQDEAQRGVALLRSLAVALSNPKAVFFFAAFLPQFVDARQPQAPQYALLGGVFIAIDLLVMLAYACAGTQAVRWMSQRSLRWLNRGCGAGMWLLAGALALGRRPGA</sequence>
<dbReference type="PANTHER" id="PTHR30086">
    <property type="entry name" value="ARGININE EXPORTER PROTEIN ARGO"/>
    <property type="match status" value="1"/>
</dbReference>
<feature type="transmembrane region" description="Helical" evidence="6">
    <location>
        <begin position="120"/>
        <end position="141"/>
    </location>
</feature>